<dbReference type="GO" id="GO:0005509">
    <property type="term" value="F:calcium ion binding"/>
    <property type="evidence" value="ECO:0007669"/>
    <property type="project" value="InterPro"/>
</dbReference>
<organism evidence="4 6">
    <name type="scientific">Rotaria magnacalcarata</name>
    <dbReference type="NCBI Taxonomy" id="392030"/>
    <lineage>
        <taxon>Eukaryota</taxon>
        <taxon>Metazoa</taxon>
        <taxon>Spiralia</taxon>
        <taxon>Gnathifera</taxon>
        <taxon>Rotifera</taxon>
        <taxon>Eurotatoria</taxon>
        <taxon>Bdelloidea</taxon>
        <taxon>Philodinida</taxon>
        <taxon>Philodinidae</taxon>
        <taxon>Rotaria</taxon>
    </lineage>
</organism>
<dbReference type="EMBL" id="CAJNRE010015451">
    <property type="protein sequence ID" value="CAF2137275.1"/>
    <property type="molecule type" value="Genomic_DNA"/>
</dbReference>
<name>A0A816WQR6_9BILA</name>
<evidence type="ECO:0000313" key="5">
    <source>
        <dbReference type="EMBL" id="CAF4656276.1"/>
    </source>
</evidence>
<comment type="caution">
    <text evidence="4">The sequence shown here is derived from an EMBL/GenBank/DDBJ whole genome shotgun (WGS) entry which is preliminary data.</text>
</comment>
<dbReference type="EMBL" id="CAJOBH010109957">
    <property type="protein sequence ID" value="CAF4656276.1"/>
    <property type="molecule type" value="Genomic_DNA"/>
</dbReference>
<dbReference type="PROSITE" id="PS50222">
    <property type="entry name" value="EF_HAND_2"/>
    <property type="match status" value="1"/>
</dbReference>
<gene>
    <name evidence="5" type="ORF">BYL167_LOCUS42393</name>
    <name evidence="3" type="ORF">CJN711_LOCUS33755</name>
    <name evidence="4" type="ORF">MBJ925_LOCUS28821</name>
</gene>
<evidence type="ECO:0000313" key="3">
    <source>
        <dbReference type="EMBL" id="CAF1588322.1"/>
    </source>
</evidence>
<dbReference type="PROSITE" id="PS00018">
    <property type="entry name" value="EF_HAND_1"/>
    <property type="match status" value="1"/>
</dbReference>
<evidence type="ECO:0000259" key="2">
    <source>
        <dbReference type="PROSITE" id="PS50222"/>
    </source>
</evidence>
<sequence>MAKQLTKDECKKLFQRFDNGNGILSLTEIDRVVVHWYPEFGTNRQAIIRAYRAADSDRSGFIELEEFQCLIALL</sequence>
<dbReference type="InterPro" id="IPR018247">
    <property type="entry name" value="EF_Hand_1_Ca_BS"/>
</dbReference>
<dbReference type="CDD" id="cd00051">
    <property type="entry name" value="EFh"/>
    <property type="match status" value="1"/>
</dbReference>
<keyword evidence="1" id="KW-0106">Calcium</keyword>
<dbReference type="Proteomes" id="UP000663855">
    <property type="component" value="Unassembled WGS sequence"/>
</dbReference>
<evidence type="ECO:0000256" key="1">
    <source>
        <dbReference type="ARBA" id="ARBA00022837"/>
    </source>
</evidence>
<dbReference type="Gene3D" id="1.10.238.10">
    <property type="entry name" value="EF-hand"/>
    <property type="match status" value="1"/>
</dbReference>
<dbReference type="Proteomes" id="UP000681967">
    <property type="component" value="Unassembled WGS sequence"/>
</dbReference>
<dbReference type="AlphaFoldDB" id="A0A816WQR6"/>
<dbReference type="InterPro" id="IPR002048">
    <property type="entry name" value="EF_hand_dom"/>
</dbReference>
<protein>
    <recommendedName>
        <fullName evidence="2">EF-hand domain-containing protein</fullName>
    </recommendedName>
</protein>
<evidence type="ECO:0000313" key="6">
    <source>
        <dbReference type="Proteomes" id="UP000663824"/>
    </source>
</evidence>
<dbReference type="Proteomes" id="UP000663824">
    <property type="component" value="Unassembled WGS sequence"/>
</dbReference>
<feature type="domain" description="EF-hand" evidence="2">
    <location>
        <begin position="42"/>
        <end position="74"/>
    </location>
</feature>
<dbReference type="Pfam" id="PF13202">
    <property type="entry name" value="EF-hand_5"/>
    <property type="match status" value="1"/>
</dbReference>
<accession>A0A816WQR6</accession>
<dbReference type="SUPFAM" id="SSF47473">
    <property type="entry name" value="EF-hand"/>
    <property type="match status" value="1"/>
</dbReference>
<evidence type="ECO:0000313" key="4">
    <source>
        <dbReference type="EMBL" id="CAF2137275.1"/>
    </source>
</evidence>
<dbReference type="EMBL" id="CAJNOV010016295">
    <property type="protein sequence ID" value="CAF1588322.1"/>
    <property type="molecule type" value="Genomic_DNA"/>
</dbReference>
<dbReference type="InterPro" id="IPR011992">
    <property type="entry name" value="EF-hand-dom_pair"/>
</dbReference>
<reference evidence="4" key="1">
    <citation type="submission" date="2021-02" db="EMBL/GenBank/DDBJ databases">
        <authorList>
            <person name="Nowell W R."/>
        </authorList>
    </citation>
    <scope>NUCLEOTIDE SEQUENCE</scope>
</reference>
<proteinExistence type="predicted"/>